<evidence type="ECO:0000313" key="5">
    <source>
        <dbReference type="Proteomes" id="UP001412239"/>
    </source>
</evidence>
<accession>A0A292PR50</accession>
<feature type="region of interest" description="Disordered" evidence="2">
    <location>
        <begin position="43"/>
        <end position="123"/>
    </location>
</feature>
<dbReference type="GO" id="GO:0008270">
    <property type="term" value="F:zinc ion binding"/>
    <property type="evidence" value="ECO:0007669"/>
    <property type="project" value="UniProtKB-KW"/>
</dbReference>
<feature type="compositionally biased region" description="Polar residues" evidence="2">
    <location>
        <begin position="47"/>
        <end position="56"/>
    </location>
</feature>
<proteinExistence type="predicted"/>
<dbReference type="EMBL" id="LN891095">
    <property type="protein sequence ID" value="CUS09185.1"/>
    <property type="molecule type" value="Genomic_DNA"/>
</dbReference>
<keyword evidence="1" id="KW-0863">Zinc-finger</keyword>
<feature type="compositionally biased region" description="Low complexity" evidence="2">
    <location>
        <begin position="97"/>
        <end position="113"/>
    </location>
</feature>
<evidence type="ECO:0000256" key="1">
    <source>
        <dbReference type="PROSITE-ProRule" id="PRU00042"/>
    </source>
</evidence>
<evidence type="ECO:0000313" key="4">
    <source>
        <dbReference type="EMBL" id="CUS09185.1"/>
    </source>
</evidence>
<dbReference type="AlphaFoldDB" id="A0A292PR50"/>
<organism evidence="4 5">
    <name type="scientific">Tuber aestivum</name>
    <name type="common">summer truffle</name>
    <dbReference type="NCBI Taxonomy" id="59557"/>
    <lineage>
        <taxon>Eukaryota</taxon>
        <taxon>Fungi</taxon>
        <taxon>Dikarya</taxon>
        <taxon>Ascomycota</taxon>
        <taxon>Pezizomycotina</taxon>
        <taxon>Pezizomycetes</taxon>
        <taxon>Pezizales</taxon>
        <taxon>Tuberaceae</taxon>
        <taxon>Tuber</taxon>
    </lineage>
</organism>
<name>A0A292PR50_9PEZI</name>
<sequence>MLVSPSPNLLYNITPTAYPWFTTVDNSGGVLAPNPAAALLSPPMCPTNASSQSQHFGPNRPPLQHLNTSFTISPHEDPRALGQGHSLNSGHCRQHQPDSPSSSPARSPVPGGSPEEREQHPCLKPDCSKIFSHLHKLQRHYRDAHGKPQYDCPFPSCTRKGTKGFSRRDNMRQHHRLVHNKPLGPSKIPEHSVGE</sequence>
<keyword evidence="5" id="KW-1185">Reference proteome</keyword>
<feature type="compositionally biased region" description="Basic and acidic residues" evidence="2">
    <location>
        <begin position="114"/>
        <end position="123"/>
    </location>
</feature>
<keyword evidence="1" id="KW-0862">Zinc</keyword>
<dbReference type="SMART" id="SM00355">
    <property type="entry name" value="ZnF_C2H2"/>
    <property type="match status" value="2"/>
</dbReference>
<dbReference type="Gene3D" id="3.30.160.60">
    <property type="entry name" value="Classic Zinc Finger"/>
    <property type="match status" value="1"/>
</dbReference>
<protein>
    <recommendedName>
        <fullName evidence="3">C2H2-type domain-containing protein</fullName>
    </recommendedName>
</protein>
<dbReference type="PROSITE" id="PS00028">
    <property type="entry name" value="ZINC_FINGER_C2H2_1"/>
    <property type="match status" value="1"/>
</dbReference>
<reference evidence="4" key="1">
    <citation type="submission" date="2015-10" db="EMBL/GenBank/DDBJ databases">
        <authorList>
            <person name="Regsiter A."/>
            <person name="william w."/>
        </authorList>
    </citation>
    <scope>NUCLEOTIDE SEQUENCE</scope>
    <source>
        <strain evidence="4">Montdore</strain>
    </source>
</reference>
<evidence type="ECO:0000256" key="2">
    <source>
        <dbReference type="SAM" id="MobiDB-lite"/>
    </source>
</evidence>
<dbReference type="Proteomes" id="UP001412239">
    <property type="component" value="Unassembled WGS sequence"/>
</dbReference>
<dbReference type="InterPro" id="IPR013087">
    <property type="entry name" value="Znf_C2H2_type"/>
</dbReference>
<gene>
    <name evidence="4" type="ORF">GSTUAT00006747001</name>
</gene>
<feature type="domain" description="C2H2-type" evidence="3">
    <location>
        <begin position="120"/>
        <end position="150"/>
    </location>
</feature>
<evidence type="ECO:0000259" key="3">
    <source>
        <dbReference type="PROSITE" id="PS50157"/>
    </source>
</evidence>
<dbReference type="PROSITE" id="PS50157">
    <property type="entry name" value="ZINC_FINGER_C2H2_2"/>
    <property type="match status" value="1"/>
</dbReference>
<keyword evidence="1" id="KW-0479">Metal-binding</keyword>